<evidence type="ECO:0000313" key="2">
    <source>
        <dbReference type="EMBL" id="NYI72197.1"/>
    </source>
</evidence>
<comment type="caution">
    <text evidence="2">The sequence shown here is derived from an EMBL/GenBank/DDBJ whole genome shotgun (WGS) entry which is preliminary data.</text>
</comment>
<protein>
    <recommendedName>
        <fullName evidence="1">DUF6457 domain-containing protein</fullName>
    </recommendedName>
</protein>
<sequence>MSAETNTLNGWLGEVCAVLDLAEDELDEDARHILLDLTRDAAHQVIRPAAPLTAYLIGLAVGRGATLSAASAKVQLALSSAAPEEPDETEERESGT</sequence>
<keyword evidence="3" id="KW-1185">Reference proteome</keyword>
<gene>
    <name evidence="2" type="ORF">GGQ54_002757</name>
</gene>
<name>A0A7Z0DAZ8_9ACTN</name>
<dbReference type="InterPro" id="IPR045598">
    <property type="entry name" value="DUF6457"/>
</dbReference>
<proteinExistence type="predicted"/>
<organism evidence="2 3">
    <name type="scientific">Naumannella cuiyingiana</name>
    <dbReference type="NCBI Taxonomy" id="1347891"/>
    <lineage>
        <taxon>Bacteria</taxon>
        <taxon>Bacillati</taxon>
        <taxon>Actinomycetota</taxon>
        <taxon>Actinomycetes</taxon>
        <taxon>Propionibacteriales</taxon>
        <taxon>Propionibacteriaceae</taxon>
        <taxon>Naumannella</taxon>
    </lineage>
</organism>
<dbReference type="AlphaFoldDB" id="A0A7Z0DAZ8"/>
<evidence type="ECO:0000313" key="3">
    <source>
        <dbReference type="Proteomes" id="UP000527616"/>
    </source>
</evidence>
<feature type="domain" description="DUF6457" evidence="1">
    <location>
        <begin position="5"/>
        <end position="79"/>
    </location>
</feature>
<dbReference type="EMBL" id="JACBZS010000001">
    <property type="protein sequence ID" value="NYI72197.1"/>
    <property type="molecule type" value="Genomic_DNA"/>
</dbReference>
<dbReference type="Pfam" id="PF20058">
    <property type="entry name" value="DUF6457"/>
    <property type="match status" value="1"/>
</dbReference>
<evidence type="ECO:0000259" key="1">
    <source>
        <dbReference type="Pfam" id="PF20058"/>
    </source>
</evidence>
<dbReference type="RefSeq" id="WP_179445925.1">
    <property type="nucleotide sequence ID" value="NZ_JACBZS010000001.1"/>
</dbReference>
<dbReference type="Proteomes" id="UP000527616">
    <property type="component" value="Unassembled WGS sequence"/>
</dbReference>
<reference evidence="2 3" key="1">
    <citation type="submission" date="2020-07" db="EMBL/GenBank/DDBJ databases">
        <title>Sequencing the genomes of 1000 actinobacteria strains.</title>
        <authorList>
            <person name="Klenk H.-P."/>
        </authorList>
    </citation>
    <scope>NUCLEOTIDE SEQUENCE [LARGE SCALE GENOMIC DNA]</scope>
    <source>
        <strain evidence="2 3">DSM 103164</strain>
    </source>
</reference>
<accession>A0A7Z0DAZ8</accession>